<dbReference type="GO" id="GO:0006955">
    <property type="term" value="P:immune response"/>
    <property type="evidence" value="ECO:0007669"/>
    <property type="project" value="InterPro"/>
</dbReference>
<evidence type="ECO:0000313" key="6">
    <source>
        <dbReference type="Proteomes" id="UP000595703"/>
    </source>
</evidence>
<feature type="region of interest" description="Disordered" evidence="3">
    <location>
        <begin position="423"/>
        <end position="442"/>
    </location>
</feature>
<protein>
    <recommendedName>
        <fullName evidence="4">LamG-like jellyroll fold domain-containing protein</fullName>
    </recommendedName>
</protein>
<evidence type="ECO:0000313" key="5">
    <source>
        <dbReference type="EMBL" id="BBA98989.1"/>
    </source>
</evidence>
<accession>A0A7U3VPU7</accession>
<dbReference type="SMART" id="SM00560">
    <property type="entry name" value="LamGL"/>
    <property type="match status" value="2"/>
</dbReference>
<gene>
    <name evidence="5" type="ORF">RVR_5425</name>
</gene>
<dbReference type="PANTHER" id="PTHR46943:SF1">
    <property type="entry name" value="PENTRAXIN-RELATED PROTEIN PTX3"/>
    <property type="match status" value="1"/>
</dbReference>
<feature type="domain" description="LamG-like jellyroll fold" evidence="4">
    <location>
        <begin position="557"/>
        <end position="723"/>
    </location>
</feature>
<dbReference type="InterPro" id="IPR006558">
    <property type="entry name" value="LamG-like"/>
</dbReference>
<keyword evidence="1" id="KW-0732">Signal</keyword>
<dbReference type="KEGG" id="arev:RVR_5425"/>
<dbReference type="Proteomes" id="UP000595703">
    <property type="component" value="Chromosome"/>
</dbReference>
<evidence type="ECO:0000256" key="1">
    <source>
        <dbReference type="ARBA" id="ARBA00022729"/>
    </source>
</evidence>
<evidence type="ECO:0000256" key="3">
    <source>
        <dbReference type="SAM" id="MobiDB-lite"/>
    </source>
</evidence>
<feature type="domain" description="LamG-like jellyroll fold" evidence="4">
    <location>
        <begin position="333"/>
        <end position="479"/>
    </location>
</feature>
<sequence length="731" mass="73999">MVPMSAARAQAAGAPDVPEPAVPTAQGFVASSSPACSTDASAPTALGDPTPQLTAVVHLAAGSTDPGYLRAHFDIQAHQAPDTWTEAAGVLAPEPDGLVTDGQVVTNSVTDPLSEGTLYRMAASTWSYTGNADAYVASPSTASTSGWCYFTVDPTAPLAPKVTLGDPYTPCAADACAAHGGPGVPGSFTFAPGDGDTGVVGYEYQIEEGPMVQVPGSPATVSIAPRARGVSILDVRAQDATGRYGPATEVDFNVAPSAASIGLWHFDDGQPGDHSTPAADTASGTGGRHAATLSGTGADRTALGRRGSGDEALALDGATGDAETDGRVVDPAASFAVSAWVFPTDLTEDRTALSQTGGDGSGFSLGYAAADQAWQFSYTWNDADGAGHVARAEAPGGTERVWTQLAGSYDSVAHTLTLYVNGQPQGSPTGLPATAAAGSTSGDLEFGRGTTADAAQSPSAYWHGYLDEVQVWQRTLSSDDALQDARLEDPDTGSPAVANVAAWDATSASGTALTDSTTGYGRTLTTEGGARFGDDTLVLDGVDDAAGTPGPVVDGSGSFTVSVLVQPDMSAIAGKPDGWTGQVVGQRTADGSDWGVWYRLAGRTDAYDPATGDLVSVPVTQWLLGRMDDDGTFTGVTSQDATVWSPGTENDPVQVTGTFDAQAGTASLFTGYSHEGTADFGPGAGAGTGELTVGKAYLDGGWGSFFPGRVTSVSLWAGAMSDNDVILSNLG</sequence>
<reference evidence="5 6" key="3">
    <citation type="journal article" date="2011" name="Nat. Chem. Biol.">
        <title>Reveromycin A biosynthesis uses RevG and RevJ for stereospecific spiroacetal formation.</title>
        <authorList>
            <person name="Takahashi S."/>
            <person name="Toyoda A."/>
            <person name="Sekiyama Y."/>
            <person name="Takagi H."/>
            <person name="Nogawa T."/>
            <person name="Uramoto M."/>
            <person name="Suzuki R."/>
            <person name="Koshino H."/>
            <person name="Kumano T."/>
            <person name="Panthee S."/>
            <person name="Dairi T."/>
            <person name="Ishikawa J."/>
            <person name="Ikeda H."/>
            <person name="Sakaki Y."/>
            <person name="Osada H."/>
        </authorList>
    </citation>
    <scope>NUCLEOTIDE SEQUENCE [LARGE SCALE GENOMIC DNA]</scope>
    <source>
        <strain evidence="5 6">SN-593</strain>
    </source>
</reference>
<reference evidence="5 6" key="4">
    <citation type="journal article" date="2020" name="Sci. Rep.">
        <title>beta-carboline chemical signals induce reveromycin production through a LuxR family regulator in Streptomyces sp. SN-593.</title>
        <authorList>
            <person name="Panthee S."/>
            <person name="Kito N."/>
            <person name="Hayashi T."/>
            <person name="Shimizu T."/>
            <person name="Ishikawa J."/>
            <person name="Hamamoto H."/>
            <person name="Osada H."/>
            <person name="Takahashi S."/>
        </authorList>
    </citation>
    <scope>NUCLEOTIDE SEQUENCE [LARGE SCALE GENOMIC DNA]</scope>
    <source>
        <strain evidence="5 6">SN-593</strain>
    </source>
</reference>
<dbReference type="Pfam" id="PF13385">
    <property type="entry name" value="Laminin_G_3"/>
    <property type="match status" value="1"/>
</dbReference>
<dbReference type="PANTHER" id="PTHR46943">
    <property type="entry name" value="PENTRAXIN-RELATED PROTEIN PTX3"/>
    <property type="match status" value="1"/>
</dbReference>
<feature type="region of interest" description="Disordered" evidence="3">
    <location>
        <begin position="266"/>
        <end position="326"/>
    </location>
</feature>
<keyword evidence="6" id="KW-1185">Reference proteome</keyword>
<feature type="region of interest" description="Disordered" evidence="3">
    <location>
        <begin position="1"/>
        <end position="23"/>
    </location>
</feature>
<dbReference type="InterPro" id="IPR042837">
    <property type="entry name" value="PTX3"/>
</dbReference>
<dbReference type="Gene3D" id="2.60.120.200">
    <property type="match status" value="2"/>
</dbReference>
<dbReference type="AlphaFoldDB" id="A0A7U3VPU7"/>
<dbReference type="EMBL" id="AP018365">
    <property type="protein sequence ID" value="BBA98989.1"/>
    <property type="molecule type" value="Genomic_DNA"/>
</dbReference>
<dbReference type="InterPro" id="IPR013320">
    <property type="entry name" value="ConA-like_dom_sf"/>
</dbReference>
<reference evidence="5 6" key="2">
    <citation type="journal article" date="2011" name="J. Antibiot.">
        <title>Furaquinocins I and J: novel polyketide isoprenoid hybrid compounds from Streptomyces reveromyceticus SN-593.</title>
        <authorList>
            <person name="Panthee S."/>
            <person name="Takahashi S."/>
            <person name="Takagi H."/>
            <person name="Nogawa T."/>
            <person name="Oowada E."/>
            <person name="Uramoto M."/>
            <person name="Osada H."/>
        </authorList>
    </citation>
    <scope>NUCLEOTIDE SEQUENCE [LARGE SCALE GENOMIC DNA]</scope>
    <source>
        <strain evidence="5 6">SN-593</strain>
    </source>
</reference>
<proteinExistence type="predicted"/>
<name>A0A7U3VPU7_9ACTN</name>
<dbReference type="SUPFAM" id="SSF49899">
    <property type="entry name" value="Concanavalin A-like lectins/glucanases"/>
    <property type="match status" value="2"/>
</dbReference>
<evidence type="ECO:0000259" key="4">
    <source>
        <dbReference type="SMART" id="SM00560"/>
    </source>
</evidence>
<keyword evidence="2" id="KW-1015">Disulfide bond</keyword>
<reference evidence="5 6" key="1">
    <citation type="journal article" date="2010" name="J. Bacteriol.">
        <title>Biochemical characterization of a novel indole prenyltransferase from Streptomyces sp. SN-593.</title>
        <authorList>
            <person name="Takahashi S."/>
            <person name="Takagi H."/>
            <person name="Toyoda A."/>
            <person name="Uramoto M."/>
            <person name="Nogawa T."/>
            <person name="Ueki M."/>
            <person name="Sakaki Y."/>
            <person name="Osada H."/>
        </authorList>
    </citation>
    <scope>NUCLEOTIDE SEQUENCE [LARGE SCALE GENOMIC DNA]</scope>
    <source>
        <strain evidence="5 6">SN-593</strain>
    </source>
</reference>
<evidence type="ECO:0000256" key="2">
    <source>
        <dbReference type="ARBA" id="ARBA00023157"/>
    </source>
</evidence>
<organism evidence="5 6">
    <name type="scientific">Actinacidiphila reveromycinica</name>
    <dbReference type="NCBI Taxonomy" id="659352"/>
    <lineage>
        <taxon>Bacteria</taxon>
        <taxon>Bacillati</taxon>
        <taxon>Actinomycetota</taxon>
        <taxon>Actinomycetes</taxon>
        <taxon>Kitasatosporales</taxon>
        <taxon>Streptomycetaceae</taxon>
        <taxon>Actinacidiphila</taxon>
    </lineage>
</organism>